<sequence>MSGKKYWNSSNLSDSTTEEFKYLDRIDSLEYAISEAKDNLSRINMYEYYNIKNNKEGIEIDFSEIQNKLEEVSRLIKVKLKEIKQR</sequence>
<reference evidence="1" key="1">
    <citation type="submission" date="2020-12" db="EMBL/GenBank/DDBJ databases">
        <title>Comparative genomics of Clostridium perfringens reveals patterns of host-associated phylogenetic clades and virulence factors.</title>
        <authorList>
            <person name="Smith A.H."/>
            <person name="Geier R."/>
        </authorList>
    </citation>
    <scope>NUCLEOTIDE SEQUENCE</scope>
    <source>
        <strain evidence="1">CHD30677R</strain>
    </source>
</reference>
<organism evidence="1 2">
    <name type="scientific">Clostridium perfringens</name>
    <dbReference type="NCBI Taxonomy" id="1502"/>
    <lineage>
        <taxon>Bacteria</taxon>
        <taxon>Bacillati</taxon>
        <taxon>Bacillota</taxon>
        <taxon>Clostridia</taxon>
        <taxon>Eubacteriales</taxon>
        <taxon>Clostridiaceae</taxon>
        <taxon>Clostridium</taxon>
    </lineage>
</organism>
<evidence type="ECO:0000313" key="1">
    <source>
        <dbReference type="EMBL" id="MBO3359481.1"/>
    </source>
</evidence>
<proteinExistence type="predicted"/>
<accession>A0AAW4IXY1</accession>
<gene>
    <name evidence="1" type="ORF">JJB47_11930</name>
</gene>
<dbReference type="RefSeq" id="WP_208340822.1">
    <property type="nucleotide sequence ID" value="NZ_JAENQO010000007.1"/>
</dbReference>
<protein>
    <submittedName>
        <fullName evidence="1">Uncharacterized protein</fullName>
    </submittedName>
</protein>
<comment type="caution">
    <text evidence="1">The sequence shown here is derived from an EMBL/GenBank/DDBJ whole genome shotgun (WGS) entry which is preliminary data.</text>
</comment>
<name>A0AAW4IXY1_CLOPF</name>
<dbReference type="AlphaFoldDB" id="A0AAW4IXY1"/>
<dbReference type="Proteomes" id="UP000668068">
    <property type="component" value="Unassembled WGS sequence"/>
</dbReference>
<dbReference type="EMBL" id="JAENQP010000007">
    <property type="protein sequence ID" value="MBO3359481.1"/>
    <property type="molecule type" value="Genomic_DNA"/>
</dbReference>
<evidence type="ECO:0000313" key="2">
    <source>
        <dbReference type="Proteomes" id="UP000668068"/>
    </source>
</evidence>